<evidence type="ECO:0000313" key="1">
    <source>
        <dbReference type="EMBL" id="MBB5801299.1"/>
    </source>
</evidence>
<proteinExistence type="predicted"/>
<protein>
    <submittedName>
        <fullName evidence="1">Uncharacterized protein</fullName>
    </submittedName>
</protein>
<sequence>MDDDDWAQQREQRDAARRAAVMALPTVRARHHAQLVAPQQGDVRISASVGPSGEVVALWSAAEDLSTLTSTTTQPGWATFPDSLAPRPAAARVTVHAPDMVVAARIPSLPLAHPSVQPLPDGQVLVVGARCRWRPDGPDRNAIVYDSTGAVLAEHTLGDGIEHVQTTRRGEIWVGYFDEGVYGNYGWGNVGSEPPLGSCGLTRFSAAFAQEWRYPSHEDNPWGGISDCYALNVDGDTTWACYYTDFHVVRIQNDTVTGWHNDIPGARALAVGGSRIALYGGYGPDHDSLVVGVLSDDRLHVTSEYRLVQPDGRPLPPTAHVVGRGPDLHVLVDDNWWQLHIEDIPGEPAH</sequence>
<dbReference type="AlphaFoldDB" id="A0A7W9LYW7"/>
<accession>A0A7W9LYW7</accession>
<organism evidence="1 2">
    <name type="scientific">Saccharothrix ecbatanensis</name>
    <dbReference type="NCBI Taxonomy" id="1105145"/>
    <lineage>
        <taxon>Bacteria</taxon>
        <taxon>Bacillati</taxon>
        <taxon>Actinomycetota</taxon>
        <taxon>Actinomycetes</taxon>
        <taxon>Pseudonocardiales</taxon>
        <taxon>Pseudonocardiaceae</taxon>
        <taxon>Saccharothrix</taxon>
    </lineage>
</organism>
<name>A0A7W9LYW7_9PSEU</name>
<evidence type="ECO:0000313" key="2">
    <source>
        <dbReference type="Proteomes" id="UP000552097"/>
    </source>
</evidence>
<reference evidence="1 2" key="1">
    <citation type="submission" date="2020-08" db="EMBL/GenBank/DDBJ databases">
        <title>Sequencing the genomes of 1000 actinobacteria strains.</title>
        <authorList>
            <person name="Klenk H.-P."/>
        </authorList>
    </citation>
    <scope>NUCLEOTIDE SEQUENCE [LARGE SCALE GENOMIC DNA]</scope>
    <source>
        <strain evidence="1 2">DSM 45486</strain>
    </source>
</reference>
<dbReference type="EMBL" id="JACHMO010000001">
    <property type="protein sequence ID" value="MBB5801299.1"/>
    <property type="molecule type" value="Genomic_DNA"/>
</dbReference>
<comment type="caution">
    <text evidence="1">The sequence shown here is derived from an EMBL/GenBank/DDBJ whole genome shotgun (WGS) entry which is preliminary data.</text>
</comment>
<dbReference type="Proteomes" id="UP000552097">
    <property type="component" value="Unassembled WGS sequence"/>
</dbReference>
<keyword evidence="2" id="KW-1185">Reference proteome</keyword>
<dbReference type="RefSeq" id="WP_184916949.1">
    <property type="nucleotide sequence ID" value="NZ_JACHMO010000001.1"/>
</dbReference>
<gene>
    <name evidence="1" type="ORF">F4560_001067</name>
</gene>